<dbReference type="AlphaFoldDB" id="A0A067S9A4"/>
<dbReference type="EMBL" id="KL142415">
    <property type="protein sequence ID" value="KDR67421.1"/>
    <property type="molecule type" value="Genomic_DNA"/>
</dbReference>
<dbReference type="OrthoDB" id="2563669at2759"/>
<dbReference type="HOGENOM" id="CLU_836899_0_0_1"/>
<gene>
    <name evidence="2" type="ORF">GALMADRAFT_147196</name>
</gene>
<dbReference type="Gene3D" id="2.60.120.260">
    <property type="entry name" value="Galactose-binding domain-like"/>
    <property type="match status" value="1"/>
</dbReference>
<dbReference type="Proteomes" id="UP000027222">
    <property type="component" value="Unassembled WGS sequence"/>
</dbReference>
<keyword evidence="3" id="KW-1185">Reference proteome</keyword>
<reference evidence="3" key="1">
    <citation type="journal article" date="2014" name="Proc. Natl. Acad. Sci. U.S.A.">
        <title>Extensive sampling of basidiomycete genomes demonstrates inadequacy of the white-rot/brown-rot paradigm for wood decay fungi.</title>
        <authorList>
            <person name="Riley R."/>
            <person name="Salamov A.A."/>
            <person name="Brown D.W."/>
            <person name="Nagy L.G."/>
            <person name="Floudas D."/>
            <person name="Held B.W."/>
            <person name="Levasseur A."/>
            <person name="Lombard V."/>
            <person name="Morin E."/>
            <person name="Otillar R."/>
            <person name="Lindquist E.A."/>
            <person name="Sun H."/>
            <person name="LaButti K.M."/>
            <person name="Schmutz J."/>
            <person name="Jabbour D."/>
            <person name="Luo H."/>
            <person name="Baker S.E."/>
            <person name="Pisabarro A.G."/>
            <person name="Walton J.D."/>
            <person name="Blanchette R.A."/>
            <person name="Henrissat B."/>
            <person name="Martin F."/>
            <person name="Cullen D."/>
            <person name="Hibbett D.S."/>
            <person name="Grigoriev I.V."/>
        </authorList>
    </citation>
    <scope>NUCLEOTIDE SEQUENCE [LARGE SCALE GENOMIC DNA]</scope>
    <source>
        <strain evidence="3">CBS 339.88</strain>
    </source>
</reference>
<organism evidence="2 3">
    <name type="scientific">Galerina marginata (strain CBS 339.88)</name>
    <dbReference type="NCBI Taxonomy" id="685588"/>
    <lineage>
        <taxon>Eukaryota</taxon>
        <taxon>Fungi</taxon>
        <taxon>Dikarya</taxon>
        <taxon>Basidiomycota</taxon>
        <taxon>Agaricomycotina</taxon>
        <taxon>Agaricomycetes</taxon>
        <taxon>Agaricomycetidae</taxon>
        <taxon>Agaricales</taxon>
        <taxon>Agaricineae</taxon>
        <taxon>Strophariaceae</taxon>
        <taxon>Galerina</taxon>
    </lineage>
</organism>
<evidence type="ECO:0000256" key="1">
    <source>
        <dbReference type="SAM" id="SignalP"/>
    </source>
</evidence>
<sequence>MATFVIVQLLFFLMYATNQVAGVLSSREILAASDPFRVDQHRHAARLGKHVRSASLQCSKVIIVQGRPAIFDAEFLFAWVLKIKPFLGSIMTPVQTHISLDAMLFWESAGFVAVPIGTSCRALQTDNIIHCIDALGTTTLALPSATTGLVPSATPVMGDDQSIVYSPSEAWQVSNTDSTCSVSKSLHVTNTTNASVSYNFTGPSIMVRTITSLNGGVFSVWIDGINTTSNVDTFANPGNTSLPSCYPLQFPPFAVTPPGFETHSNHTITLIYTGPSEFSQDGTPSAVEFDSFAIPDFHSSLTATSSSPPTHIQDFHLLICFLFPISFLYIAF</sequence>
<evidence type="ECO:0000313" key="3">
    <source>
        <dbReference type="Proteomes" id="UP000027222"/>
    </source>
</evidence>
<keyword evidence="1" id="KW-0732">Signal</keyword>
<proteinExistence type="predicted"/>
<feature type="chain" id="PRO_5001648320" evidence="1">
    <location>
        <begin position="23"/>
        <end position="332"/>
    </location>
</feature>
<accession>A0A067S9A4</accession>
<name>A0A067S9A4_GALM3</name>
<evidence type="ECO:0000313" key="2">
    <source>
        <dbReference type="EMBL" id="KDR67421.1"/>
    </source>
</evidence>
<protein>
    <submittedName>
        <fullName evidence="2">Uncharacterized protein</fullName>
    </submittedName>
</protein>
<feature type="signal peptide" evidence="1">
    <location>
        <begin position="1"/>
        <end position="22"/>
    </location>
</feature>